<protein>
    <submittedName>
        <fullName evidence="3">Uncharacterized protein</fullName>
    </submittedName>
</protein>
<feature type="signal peptide" evidence="2">
    <location>
        <begin position="1"/>
        <end position="29"/>
    </location>
</feature>
<dbReference type="EMBL" id="JAGJCF010000002">
    <property type="protein sequence ID" value="MBP0614915.1"/>
    <property type="molecule type" value="Genomic_DNA"/>
</dbReference>
<name>A0ABS4BG54_9HYPH</name>
<dbReference type="Proteomes" id="UP000678276">
    <property type="component" value="Unassembled WGS sequence"/>
</dbReference>
<evidence type="ECO:0000313" key="3">
    <source>
        <dbReference type="EMBL" id="MBP0614915.1"/>
    </source>
</evidence>
<sequence>MVTMMRQSRFLRALAILLVLLLSAMPAAAAAWRFDAGEAGLWVDGQFNGFVVGCSGSAVTLSFFGFPARLETGMVYSVVVTIDGTARRFRAKAGTRPGAPGSALVASISGGEAATLIDALRRGRKAEIAAPAGRYDLPLAGSSKALGAMGASCPAAS</sequence>
<gene>
    <name evidence="3" type="ORF">J6595_04900</name>
</gene>
<keyword evidence="4" id="KW-1185">Reference proteome</keyword>
<proteinExistence type="predicted"/>
<feature type="transmembrane region" description="Helical" evidence="1">
    <location>
        <begin position="47"/>
        <end position="66"/>
    </location>
</feature>
<evidence type="ECO:0000256" key="2">
    <source>
        <dbReference type="SAM" id="SignalP"/>
    </source>
</evidence>
<evidence type="ECO:0000313" key="4">
    <source>
        <dbReference type="Proteomes" id="UP000678276"/>
    </source>
</evidence>
<dbReference type="RefSeq" id="WP_209593310.1">
    <property type="nucleotide sequence ID" value="NZ_JAGJCF010000002.1"/>
</dbReference>
<reference evidence="3 4" key="1">
    <citation type="submission" date="2021-04" db="EMBL/GenBank/DDBJ databases">
        <title>Whole genome sequence of Jiella sp. KSK16Y-1.</title>
        <authorList>
            <person name="Tuo L."/>
        </authorList>
    </citation>
    <scope>NUCLEOTIDE SEQUENCE [LARGE SCALE GENOMIC DNA]</scope>
    <source>
        <strain evidence="3 4">KSK16Y-1</strain>
    </source>
</reference>
<keyword evidence="1" id="KW-0812">Transmembrane</keyword>
<feature type="chain" id="PRO_5046228477" evidence="2">
    <location>
        <begin position="30"/>
        <end position="157"/>
    </location>
</feature>
<keyword evidence="1" id="KW-1133">Transmembrane helix</keyword>
<accession>A0ABS4BG54</accession>
<keyword evidence="1" id="KW-0472">Membrane</keyword>
<evidence type="ECO:0000256" key="1">
    <source>
        <dbReference type="SAM" id="Phobius"/>
    </source>
</evidence>
<comment type="caution">
    <text evidence="3">The sequence shown here is derived from an EMBL/GenBank/DDBJ whole genome shotgun (WGS) entry which is preliminary data.</text>
</comment>
<organism evidence="3 4">
    <name type="scientific">Jiella mangrovi</name>
    <dbReference type="NCBI Taxonomy" id="2821407"/>
    <lineage>
        <taxon>Bacteria</taxon>
        <taxon>Pseudomonadati</taxon>
        <taxon>Pseudomonadota</taxon>
        <taxon>Alphaproteobacteria</taxon>
        <taxon>Hyphomicrobiales</taxon>
        <taxon>Aurantimonadaceae</taxon>
        <taxon>Jiella</taxon>
    </lineage>
</organism>
<keyword evidence="2" id="KW-0732">Signal</keyword>